<feature type="non-terminal residue" evidence="1">
    <location>
        <position position="1"/>
    </location>
</feature>
<dbReference type="EMBL" id="JAEMGP010000010">
    <property type="protein sequence ID" value="KAG5204048.1"/>
    <property type="molecule type" value="Genomic_DNA"/>
</dbReference>
<sequence>YPRRVCSVAVDSSSSMRVRDQVGCDGNTLAIAPAERQSACRNQREPSQLEEAPGTRFQILTISLFTLRILHPYQVIVFPDFAFFDERVGKIWAKYNSKVQKGDNRYRYEELYPSKDNSVVRNMCFAQ</sequence>
<evidence type="ECO:0000313" key="1">
    <source>
        <dbReference type="EMBL" id="KAG5204048.1"/>
    </source>
</evidence>
<gene>
    <name evidence="1" type="ORF">JEQ12_002024</name>
</gene>
<name>A0A836CYI4_SHEEP</name>
<proteinExistence type="predicted"/>
<comment type="caution">
    <text evidence="1">The sequence shown here is derived from an EMBL/GenBank/DDBJ whole genome shotgun (WGS) entry which is preliminary data.</text>
</comment>
<accession>A0A836CYI4</accession>
<evidence type="ECO:0000313" key="2">
    <source>
        <dbReference type="Proteomes" id="UP000664991"/>
    </source>
</evidence>
<dbReference type="AlphaFoldDB" id="A0A836CYI4"/>
<protein>
    <submittedName>
        <fullName evidence="1">Uncharacterized protein</fullName>
    </submittedName>
</protein>
<reference evidence="1 2" key="1">
    <citation type="submission" date="2020-12" db="EMBL/GenBank/DDBJ databases">
        <title>De novo assembly of Tibetan sheep genome.</title>
        <authorList>
            <person name="Li X."/>
        </authorList>
    </citation>
    <scope>NUCLEOTIDE SEQUENCE [LARGE SCALE GENOMIC DNA]</scope>
    <source>
        <tissue evidence="1">Heart</tissue>
    </source>
</reference>
<dbReference type="Proteomes" id="UP000664991">
    <property type="component" value="Unassembled WGS sequence"/>
</dbReference>
<organism evidence="1 2">
    <name type="scientific">Ovis aries</name>
    <name type="common">Sheep</name>
    <dbReference type="NCBI Taxonomy" id="9940"/>
    <lineage>
        <taxon>Eukaryota</taxon>
        <taxon>Metazoa</taxon>
        <taxon>Chordata</taxon>
        <taxon>Craniata</taxon>
        <taxon>Vertebrata</taxon>
        <taxon>Euteleostomi</taxon>
        <taxon>Mammalia</taxon>
        <taxon>Eutheria</taxon>
        <taxon>Laurasiatheria</taxon>
        <taxon>Artiodactyla</taxon>
        <taxon>Ruminantia</taxon>
        <taxon>Pecora</taxon>
        <taxon>Bovidae</taxon>
        <taxon>Caprinae</taxon>
        <taxon>Ovis</taxon>
    </lineage>
</organism>